<dbReference type="PROSITE" id="PS50042">
    <property type="entry name" value="CNMP_BINDING_3"/>
    <property type="match status" value="1"/>
</dbReference>
<dbReference type="SUPFAM" id="SSF48452">
    <property type="entry name" value="TPR-like"/>
    <property type="match status" value="3"/>
</dbReference>
<feature type="repeat" description="TPR" evidence="4">
    <location>
        <begin position="1004"/>
        <end position="1037"/>
    </location>
</feature>
<dbReference type="InterPro" id="IPR012318">
    <property type="entry name" value="HTH_CRP"/>
</dbReference>
<evidence type="ECO:0000256" key="2">
    <source>
        <dbReference type="ARBA" id="ARBA00023125"/>
    </source>
</evidence>
<dbReference type="InterPro" id="IPR000595">
    <property type="entry name" value="cNMP-bd_dom"/>
</dbReference>
<gene>
    <name evidence="7" type="ORF">J4573_23645</name>
</gene>
<dbReference type="InterPro" id="IPR014710">
    <property type="entry name" value="RmlC-like_jellyroll"/>
</dbReference>
<dbReference type="PANTHER" id="PTHR10098">
    <property type="entry name" value="RAPSYN-RELATED"/>
    <property type="match status" value="1"/>
</dbReference>
<evidence type="ECO:0000313" key="8">
    <source>
        <dbReference type="Proteomes" id="UP000669179"/>
    </source>
</evidence>
<dbReference type="InterPro" id="IPR049945">
    <property type="entry name" value="AAA_22"/>
</dbReference>
<reference evidence="7" key="1">
    <citation type="submission" date="2021-03" db="EMBL/GenBank/DDBJ databases">
        <authorList>
            <person name="Kanchanasin P."/>
            <person name="Saeng-In P."/>
            <person name="Phongsopitanun W."/>
            <person name="Yuki M."/>
            <person name="Kudo T."/>
            <person name="Ohkuma M."/>
            <person name="Tanasupawat S."/>
        </authorList>
    </citation>
    <scope>NUCLEOTIDE SEQUENCE</scope>
    <source>
        <strain evidence="7">GKU 128</strain>
    </source>
</reference>
<dbReference type="InterPro" id="IPR027417">
    <property type="entry name" value="P-loop_NTPase"/>
</dbReference>
<dbReference type="PROSITE" id="PS51063">
    <property type="entry name" value="HTH_CRP_2"/>
    <property type="match status" value="1"/>
</dbReference>
<dbReference type="Proteomes" id="UP000669179">
    <property type="component" value="Unassembled WGS sequence"/>
</dbReference>
<organism evidence="7 8">
    <name type="scientific">Actinomadura barringtoniae</name>
    <dbReference type="NCBI Taxonomy" id="1427535"/>
    <lineage>
        <taxon>Bacteria</taxon>
        <taxon>Bacillati</taxon>
        <taxon>Actinomycetota</taxon>
        <taxon>Actinomycetes</taxon>
        <taxon>Streptosporangiales</taxon>
        <taxon>Thermomonosporaceae</taxon>
        <taxon>Actinomadura</taxon>
    </lineage>
</organism>
<dbReference type="Gene3D" id="1.10.10.10">
    <property type="entry name" value="Winged helix-like DNA-binding domain superfamily/Winged helix DNA-binding domain"/>
    <property type="match status" value="1"/>
</dbReference>
<dbReference type="EMBL" id="JAGEOJ010000009">
    <property type="protein sequence ID" value="MBO2450117.1"/>
    <property type="molecule type" value="Genomic_DNA"/>
</dbReference>
<dbReference type="CDD" id="cd00038">
    <property type="entry name" value="CAP_ED"/>
    <property type="match status" value="1"/>
</dbReference>
<evidence type="ECO:0000259" key="6">
    <source>
        <dbReference type="PROSITE" id="PS51063"/>
    </source>
</evidence>
<dbReference type="PANTHER" id="PTHR10098:SF108">
    <property type="entry name" value="TETRATRICOPEPTIDE REPEAT PROTEIN 28"/>
    <property type="match status" value="1"/>
</dbReference>
<dbReference type="GO" id="GO:0043531">
    <property type="term" value="F:ADP binding"/>
    <property type="evidence" value="ECO:0007669"/>
    <property type="project" value="InterPro"/>
</dbReference>
<evidence type="ECO:0000313" key="7">
    <source>
        <dbReference type="EMBL" id="MBO2450117.1"/>
    </source>
</evidence>
<dbReference type="SUPFAM" id="SSF52540">
    <property type="entry name" value="P-loop containing nucleoside triphosphate hydrolases"/>
    <property type="match status" value="1"/>
</dbReference>
<dbReference type="GO" id="GO:0006355">
    <property type="term" value="P:regulation of DNA-templated transcription"/>
    <property type="evidence" value="ECO:0007669"/>
    <property type="project" value="InterPro"/>
</dbReference>
<keyword evidence="8" id="KW-1185">Reference proteome</keyword>
<evidence type="ECO:0000256" key="3">
    <source>
        <dbReference type="ARBA" id="ARBA00023163"/>
    </source>
</evidence>
<dbReference type="Gene3D" id="3.40.50.300">
    <property type="entry name" value="P-loop containing nucleotide triphosphate hydrolases"/>
    <property type="match status" value="1"/>
</dbReference>
<comment type="caution">
    <text evidence="7">The sequence shown here is derived from an EMBL/GenBank/DDBJ whole genome shotgun (WGS) entry which is preliminary data.</text>
</comment>
<dbReference type="SUPFAM" id="SSF51206">
    <property type="entry name" value="cAMP-binding domain-like"/>
    <property type="match status" value="1"/>
</dbReference>
<dbReference type="InterPro" id="IPR018490">
    <property type="entry name" value="cNMP-bd_dom_sf"/>
</dbReference>
<evidence type="ECO:0000256" key="1">
    <source>
        <dbReference type="ARBA" id="ARBA00023015"/>
    </source>
</evidence>
<dbReference type="InterPro" id="IPR003593">
    <property type="entry name" value="AAA+_ATPase"/>
</dbReference>
<evidence type="ECO:0000256" key="4">
    <source>
        <dbReference type="PROSITE-ProRule" id="PRU00339"/>
    </source>
</evidence>
<keyword evidence="2" id="KW-0238">DNA-binding</keyword>
<dbReference type="SMART" id="SM00419">
    <property type="entry name" value="HTH_CRP"/>
    <property type="match status" value="1"/>
</dbReference>
<dbReference type="Pfam" id="PF13545">
    <property type="entry name" value="HTH_Crp_2"/>
    <property type="match status" value="1"/>
</dbReference>
<dbReference type="Pfam" id="PF13401">
    <property type="entry name" value="AAA_22"/>
    <property type="match status" value="1"/>
</dbReference>
<keyword evidence="4" id="KW-0802">TPR repeat</keyword>
<dbReference type="RefSeq" id="WP_208257982.1">
    <property type="nucleotide sequence ID" value="NZ_JAGEOJ010000009.1"/>
</dbReference>
<evidence type="ECO:0000259" key="5">
    <source>
        <dbReference type="PROSITE" id="PS50042"/>
    </source>
</evidence>
<proteinExistence type="predicted"/>
<dbReference type="Pfam" id="PF00027">
    <property type="entry name" value="cNMP_binding"/>
    <property type="match status" value="1"/>
</dbReference>
<accession>A0A939PC55</accession>
<dbReference type="SMART" id="SM00028">
    <property type="entry name" value="TPR"/>
    <property type="match status" value="10"/>
</dbReference>
<dbReference type="Pfam" id="PF13424">
    <property type="entry name" value="TPR_12"/>
    <property type="match status" value="4"/>
</dbReference>
<dbReference type="InterPro" id="IPR019734">
    <property type="entry name" value="TPR_rpt"/>
</dbReference>
<dbReference type="SMART" id="SM00382">
    <property type="entry name" value="AAA"/>
    <property type="match status" value="1"/>
</dbReference>
<dbReference type="InterPro" id="IPR036390">
    <property type="entry name" value="WH_DNA-bd_sf"/>
</dbReference>
<dbReference type="Gene3D" id="2.60.120.10">
    <property type="entry name" value="Jelly Rolls"/>
    <property type="match status" value="1"/>
</dbReference>
<feature type="domain" description="HTH crp-type" evidence="6">
    <location>
        <begin position="151"/>
        <end position="224"/>
    </location>
</feature>
<name>A0A939PC55_9ACTN</name>
<dbReference type="GO" id="GO:0003677">
    <property type="term" value="F:DNA binding"/>
    <property type="evidence" value="ECO:0007669"/>
    <property type="project" value="UniProtKB-KW"/>
</dbReference>
<dbReference type="SUPFAM" id="SSF46785">
    <property type="entry name" value="Winged helix' DNA-binding domain"/>
    <property type="match status" value="1"/>
</dbReference>
<keyword evidence="3" id="KW-0804">Transcription</keyword>
<dbReference type="InterPro" id="IPR011990">
    <property type="entry name" value="TPR-like_helical_dom_sf"/>
</dbReference>
<dbReference type="InterPro" id="IPR036388">
    <property type="entry name" value="WH-like_DNA-bd_sf"/>
</dbReference>
<dbReference type="Gene3D" id="1.25.40.10">
    <property type="entry name" value="Tetratricopeptide repeat domain"/>
    <property type="match status" value="3"/>
</dbReference>
<dbReference type="PRINTS" id="PR00364">
    <property type="entry name" value="DISEASERSIST"/>
</dbReference>
<keyword evidence="1" id="KW-0805">Transcription regulation</keyword>
<sequence>MIDHDVRPGSFWDLLAVTDRQALRAMGRYTEIPLGGMLTHQGVAPSGVYVVFRAGARNTTNALAKEFVDSSEGDESIIDLFGPGDLVGALAPWGHPQRGTVAALDQVVALRIDRRQFGSLLAVNPQVADAVMHTIAEGGTYGGRRHAVRSADHPQRLAYHLLELAHRFGETTSQGVEIPLRLTQAELANWSGISRETLVRWFRLWRTRGIMEHRSRMLTITDPEGLRRAASPWGDEWPEVARELEHAGTNGSAVPGTGLVALAGSGSGGAGMNGASSSGVGIATRAPVRLENAGGGASALRLPPDNPYFTGRAVGLGKLDLLVSQAELPRAVVVQGMAGVGKTTLALHWAHRVTARFPDGVIFVDLRGTTRTPITAAEAMGLVLRGVGVPGDQLPRTDDELVAQCRSLLADRRVLLILDNAAGAEQVRPLLSAMGVGLVLVTSRWQLPDLLDGADIRTLELREMPTQEAVDLIAAVLGPSDPRIRDERKAAVRLASECGFLPLALGIMAGKLAENPGETIADAVRELADRDGASVPEGMLPLPPPGLPAGGLHGVLSPTFEVAYRGLRRDQREAFRRLGLIGGPDFTATALAALMDRPLEEARDCLEGLRQAYLVHDVAPGRFRMHDLLRDYARERGLTEDADNERLAAQRRLLAGYLAESRELGQSLVRGRRPVLEGVETLAQPPTPDDRARSLAWFEAERRNLVAAVHLAARLGLHRTCWELADALFDFQEFRRYSEDNIAVHLAGLRAARTEEDWAAAAVMLHNLAVAHFDLGRSVQAIGYGEDARRGFRSADPPDDLGEALALATLADVHCALGRYPTAIEHARRSLAIHEALGDRSGVARGHETLARSYLGVAAYDATLQHAARALEIRRRIGDIPGVAETLLTTAQVHRRRGDIHEAVSHALEALYIRQELADRHGEAQALTELARVYASLGLRDLAQQDAEKALHTYRTLGARHGEARALTTLARLMCDAAKFAEAFTYCGHALRLHREIGDRSGEAEALAQIGIVHWRLGRYREAREHLVRALEIRREIGDQHGEAHDLEHLAMVMRRLYRDQEAFVLGLEALDLFHRLGAQGGLAGTLGTIARTYLRLGLYDEAERAAEQALRIRSAIGDRYGLGAGLDTYALVLRRSGRPKEALETELEALRVLGEVGDRHSEGTAVVHLAAIYLDLDEPDEALKTGKRALDLAADLGDTREQAYSLHTMGRACQRLDRHGAAAEHFMTEIVIRREMGDHSGQRLALERLAESHLALGDHTGVADCNRRMRAIDKWLEAEGAETEEGPPVE</sequence>
<dbReference type="PROSITE" id="PS50005">
    <property type="entry name" value="TPR"/>
    <property type="match status" value="1"/>
</dbReference>
<feature type="domain" description="Cyclic nucleotide-binding" evidence="5">
    <location>
        <begin position="29"/>
        <end position="121"/>
    </location>
</feature>
<protein>
    <submittedName>
        <fullName evidence="7">Tetratricopeptide repeat protein</fullName>
    </submittedName>
</protein>